<name>Q9KIV4_STRAT</name>
<keyword evidence="3" id="KW-0808">Transferase</keyword>
<feature type="domain" description="Ketosynthase family 3 (KS3)" evidence="9">
    <location>
        <begin position="1061"/>
        <end position="1476"/>
    </location>
</feature>
<dbReference type="Pfam" id="PF18369">
    <property type="entry name" value="PKS_DE"/>
    <property type="match status" value="1"/>
</dbReference>
<dbReference type="Pfam" id="PF00109">
    <property type="entry name" value="ketoacyl-synt"/>
    <property type="match status" value="3"/>
</dbReference>
<evidence type="ECO:0000256" key="5">
    <source>
        <dbReference type="ARBA" id="ARBA00023268"/>
    </source>
</evidence>
<accession>Q9KIV4</accession>
<dbReference type="InterPro" id="IPR050091">
    <property type="entry name" value="PKS_NRPS_Biosynth_Enz"/>
</dbReference>
<dbReference type="InterPro" id="IPR036736">
    <property type="entry name" value="ACP-like_sf"/>
</dbReference>
<dbReference type="InterPro" id="IPR036291">
    <property type="entry name" value="NAD(P)-bd_dom_sf"/>
</dbReference>
<dbReference type="SUPFAM" id="SSF52151">
    <property type="entry name" value="FabD/lysophospholipase-like"/>
    <property type="match status" value="3"/>
</dbReference>
<dbReference type="InterPro" id="IPR016039">
    <property type="entry name" value="Thiolase-like"/>
</dbReference>
<proteinExistence type="predicted"/>
<dbReference type="PANTHER" id="PTHR43775:SF51">
    <property type="entry name" value="INACTIVE PHENOLPHTHIOCEROL SYNTHESIS POLYKETIDE SYNTHASE TYPE I PKS1-RELATED"/>
    <property type="match status" value="1"/>
</dbReference>
<feature type="region of interest" description="Disordered" evidence="7">
    <location>
        <begin position="933"/>
        <end position="964"/>
    </location>
</feature>
<dbReference type="PANTHER" id="PTHR43775">
    <property type="entry name" value="FATTY ACID SYNTHASE"/>
    <property type="match status" value="1"/>
</dbReference>
<reference evidence="10" key="1">
    <citation type="journal article" date="2000" name="J. Antibiot.">
        <title>Cloning, characterization and heterologous expression of a polyketide synthase and P-450 oxidase involved in the biosynthesis of the antibiotic oleandomycin.</title>
        <authorList>
            <person name="Shah S."/>
            <person name="Xue Q."/>
            <person name="Tang L."/>
            <person name="Carney J.R."/>
            <person name="Betlach M."/>
            <person name="McDaniel R."/>
        </authorList>
    </citation>
    <scope>NUCLEOTIDE SEQUENCE</scope>
</reference>
<keyword evidence="2" id="KW-0597">Phosphoprotein</keyword>
<dbReference type="InterPro" id="IPR014030">
    <property type="entry name" value="Ketoacyl_synth_N"/>
</dbReference>
<dbReference type="InterPro" id="IPR013968">
    <property type="entry name" value="PKS_KR"/>
</dbReference>
<dbReference type="SMART" id="SM01294">
    <property type="entry name" value="PKS_PP_betabranch"/>
    <property type="match status" value="3"/>
</dbReference>
<dbReference type="InterPro" id="IPR006162">
    <property type="entry name" value="Ppantetheine_attach_site"/>
</dbReference>
<dbReference type="GO" id="GO:0004312">
    <property type="term" value="F:fatty acid synthase activity"/>
    <property type="evidence" value="ECO:0007669"/>
    <property type="project" value="TreeGrafter"/>
</dbReference>
<dbReference type="PROSITE" id="PS00012">
    <property type="entry name" value="PHOSPHOPANTETHEINE"/>
    <property type="match status" value="3"/>
</dbReference>
<dbReference type="SMART" id="SM00825">
    <property type="entry name" value="PKS_KS"/>
    <property type="match status" value="3"/>
</dbReference>
<dbReference type="InterPro" id="IPR016036">
    <property type="entry name" value="Malonyl_transacylase_ACP-bd"/>
</dbReference>
<feature type="compositionally biased region" description="Basic and acidic residues" evidence="7">
    <location>
        <begin position="1035"/>
        <end position="1044"/>
    </location>
</feature>
<feature type="compositionally biased region" description="Basic and acidic residues" evidence="7">
    <location>
        <begin position="4117"/>
        <end position="4131"/>
    </location>
</feature>
<dbReference type="FunFam" id="3.40.47.10:FF:000019">
    <property type="entry name" value="Polyketide synthase type I"/>
    <property type="match status" value="2"/>
</dbReference>
<protein>
    <submittedName>
        <fullName evidence="10">8,8a-deoxyoleandolide synthase 1</fullName>
    </submittedName>
</protein>
<dbReference type="SUPFAM" id="SSF47336">
    <property type="entry name" value="ACP-like"/>
    <property type="match status" value="3"/>
</dbReference>
<feature type="domain" description="Carrier" evidence="8">
    <location>
        <begin position="3990"/>
        <end position="4065"/>
    </location>
</feature>
<dbReference type="BioCyc" id="MetaCyc:MONOMER-17050"/>
<dbReference type="PROSITE" id="PS52004">
    <property type="entry name" value="KS3_2"/>
    <property type="match status" value="3"/>
</dbReference>
<evidence type="ECO:0000256" key="6">
    <source>
        <dbReference type="ARBA" id="ARBA00023315"/>
    </source>
</evidence>
<keyword evidence="4" id="KW-0045">Antibiotic biosynthesis</keyword>
<dbReference type="FunFam" id="1.10.1200.10:FF:000007">
    <property type="entry name" value="Probable polyketide synthase pks17"/>
    <property type="match status" value="2"/>
</dbReference>
<dbReference type="Pfam" id="PF00698">
    <property type="entry name" value="Acyl_transf_1"/>
    <property type="match status" value="3"/>
</dbReference>
<organism evidence="10">
    <name type="scientific">Streptomyces antibioticus</name>
    <dbReference type="NCBI Taxonomy" id="1890"/>
    <lineage>
        <taxon>Bacteria</taxon>
        <taxon>Bacillati</taxon>
        <taxon>Actinomycetota</taxon>
        <taxon>Actinomycetes</taxon>
        <taxon>Kitasatosporales</taxon>
        <taxon>Streptomycetaceae</taxon>
        <taxon>Streptomyces</taxon>
    </lineage>
</organism>
<keyword evidence="6" id="KW-0012">Acyltransferase</keyword>
<dbReference type="InterPro" id="IPR057326">
    <property type="entry name" value="KR_dom"/>
</dbReference>
<dbReference type="GO" id="GO:0004315">
    <property type="term" value="F:3-oxoacyl-[acyl-carrier-protein] synthase activity"/>
    <property type="evidence" value="ECO:0007669"/>
    <property type="project" value="InterPro"/>
</dbReference>
<dbReference type="Gene3D" id="3.30.70.3290">
    <property type="match status" value="3"/>
</dbReference>
<dbReference type="EMBL" id="AF220951">
    <property type="protein sequence ID" value="AAF82408.1"/>
    <property type="molecule type" value="Genomic_DNA"/>
</dbReference>
<dbReference type="InterPro" id="IPR014043">
    <property type="entry name" value="Acyl_transferase_dom"/>
</dbReference>
<feature type="domain" description="Ketosynthase family 3 (KS3)" evidence="9">
    <location>
        <begin position="2545"/>
        <end position="2971"/>
    </location>
</feature>
<dbReference type="GO" id="GO:0031177">
    <property type="term" value="F:phosphopantetheine binding"/>
    <property type="evidence" value="ECO:0007669"/>
    <property type="project" value="InterPro"/>
</dbReference>
<dbReference type="InterPro" id="IPR001227">
    <property type="entry name" value="Ac_transferase_dom_sf"/>
</dbReference>
<dbReference type="InterPro" id="IPR016035">
    <property type="entry name" value="Acyl_Trfase/lysoPLipase"/>
</dbReference>
<dbReference type="InterPro" id="IPR032821">
    <property type="entry name" value="PKS_assoc"/>
</dbReference>
<dbReference type="Gene3D" id="3.40.47.10">
    <property type="match status" value="3"/>
</dbReference>
<dbReference type="InterPro" id="IPR014031">
    <property type="entry name" value="Ketoacyl_synth_C"/>
</dbReference>
<dbReference type="SMART" id="SM00827">
    <property type="entry name" value="PKS_AT"/>
    <property type="match status" value="3"/>
</dbReference>
<evidence type="ECO:0000256" key="2">
    <source>
        <dbReference type="ARBA" id="ARBA00022553"/>
    </source>
</evidence>
<evidence type="ECO:0000259" key="8">
    <source>
        <dbReference type="PROSITE" id="PS50075"/>
    </source>
</evidence>
<evidence type="ECO:0000256" key="3">
    <source>
        <dbReference type="ARBA" id="ARBA00022679"/>
    </source>
</evidence>
<dbReference type="Pfam" id="PF00550">
    <property type="entry name" value="PP-binding"/>
    <property type="match status" value="3"/>
</dbReference>
<keyword evidence="1" id="KW-0596">Phosphopantetheine</keyword>
<dbReference type="SMART" id="SM00822">
    <property type="entry name" value="PKS_KR"/>
    <property type="match status" value="2"/>
</dbReference>
<dbReference type="GO" id="GO:0033068">
    <property type="term" value="P:macrolide biosynthetic process"/>
    <property type="evidence" value="ECO:0007669"/>
    <property type="project" value="UniProtKB-ARBA"/>
</dbReference>
<dbReference type="SUPFAM" id="SSF51735">
    <property type="entry name" value="NAD(P)-binding Rossmann-fold domains"/>
    <property type="match status" value="4"/>
</dbReference>
<feature type="region of interest" description="Disordered" evidence="7">
    <location>
        <begin position="450"/>
        <end position="473"/>
    </location>
</feature>
<dbReference type="PROSITE" id="PS00606">
    <property type="entry name" value="KS3_1"/>
    <property type="match status" value="2"/>
</dbReference>
<dbReference type="SUPFAM" id="SSF55048">
    <property type="entry name" value="Probable ACP-binding domain of malonyl-CoA ACP transacylase"/>
    <property type="match status" value="3"/>
</dbReference>
<dbReference type="SMART" id="SM00823">
    <property type="entry name" value="PKS_PP"/>
    <property type="match status" value="3"/>
</dbReference>
<dbReference type="InterPro" id="IPR018201">
    <property type="entry name" value="Ketoacyl_synth_AS"/>
</dbReference>
<dbReference type="CDD" id="cd08952">
    <property type="entry name" value="KR_1_SDR_x"/>
    <property type="match status" value="2"/>
</dbReference>
<dbReference type="Gene3D" id="3.40.366.10">
    <property type="entry name" value="Malonyl-Coenzyme A Acyl Carrier Protein, domain 2"/>
    <property type="match status" value="3"/>
</dbReference>
<feature type="region of interest" description="Disordered" evidence="7">
    <location>
        <begin position="1032"/>
        <end position="1060"/>
    </location>
</feature>
<dbReference type="CDD" id="cd00833">
    <property type="entry name" value="PKS"/>
    <property type="match status" value="3"/>
</dbReference>
<feature type="region of interest" description="Disordered" evidence="7">
    <location>
        <begin position="4112"/>
        <end position="4133"/>
    </location>
</feature>
<feature type="domain" description="Carrier" evidence="8">
    <location>
        <begin position="2451"/>
        <end position="2526"/>
    </location>
</feature>
<evidence type="ECO:0000256" key="7">
    <source>
        <dbReference type="SAM" id="MobiDB-lite"/>
    </source>
</evidence>
<dbReference type="GO" id="GO:0006633">
    <property type="term" value="P:fatty acid biosynthetic process"/>
    <property type="evidence" value="ECO:0007669"/>
    <property type="project" value="InterPro"/>
</dbReference>
<dbReference type="Pfam" id="PF08659">
    <property type="entry name" value="KR"/>
    <property type="match status" value="2"/>
</dbReference>
<dbReference type="FunFam" id="3.40.366.10:FF:000002">
    <property type="entry name" value="Probable polyketide synthase 2"/>
    <property type="match status" value="2"/>
</dbReference>
<gene>
    <name evidence="10" type="primary">oleAI</name>
</gene>
<dbReference type="Gene3D" id="3.40.50.720">
    <property type="entry name" value="NAD(P)-binding Rossmann-like Domain"/>
    <property type="match status" value="2"/>
</dbReference>
<dbReference type="InterPro" id="IPR041618">
    <property type="entry name" value="PKS_DE"/>
</dbReference>
<dbReference type="KEGG" id="ag:AAF82408"/>
<dbReference type="PROSITE" id="PS50075">
    <property type="entry name" value="CARRIER"/>
    <property type="match status" value="3"/>
</dbReference>
<dbReference type="Pfam" id="PF02801">
    <property type="entry name" value="Ketoacyl-synt_C"/>
    <property type="match status" value="3"/>
</dbReference>
<feature type="domain" description="Carrier" evidence="8">
    <location>
        <begin position="963"/>
        <end position="1038"/>
    </location>
</feature>
<evidence type="ECO:0000259" key="9">
    <source>
        <dbReference type="PROSITE" id="PS52004"/>
    </source>
</evidence>
<sequence length="4150" mass="435270">MHVPGEENGHSIAIVGIACRLPGSATPQEFWRLLADSADALDEPPAGRFPTGSLSSPPAPRGGFLDSIDTFDADFFNISPREAGVLDPQQRLALELGWEALEDAGIVPRHLRGTRTSVFMGAMWDDYAHLAHARGEAALTRHSLTGTHRGMIANRLSYALGLQGPSLTVDTGQSSSLAAVHMACESLARGESDLALVGGVNLVLDPAGTTGVERFGALSPDGRCYTFDSRANGYARGEGGVVVVLKPTHRALADGDTVYCEILGSALNNDGATEGLTVPSARAQADVLRQAWERARVAPTDVQYVELHGTGTPAGDPVEAEGLGTALGTARPAEAPLLVGSVKTNIGHLEGAAGIAGLLKTVLSIKNRHLPASLNFTSPNPRIDLDALRLRVHTAYGPWPSPDRPLVAGVSSFGMGGTNCHVVLSELRNAGGDGAGKGPYTGTEDRLGATEAEKRPDPATGNGPDPAQDTHRYPPLILSARSDAALRAQAERLRHHLEHSPGQRLRDTAYSLATRRQVFERHAVVTGHDREDLLNGLRDLENGLPAPQVLLGRTPTPEPGGLAFLFSGQGSQQPGMGKRLHQVFPGFRDALDEVCAELDTHLGRLLGPEAGPPLRDVMFAERGTAHSALLSETHYTQAALFALETALFRLLVQWGLKPDHLAGHSVGEIAAAHAAGILDLSDAAELVATRGALMRSLPGGGVMLSVQAPESEVAPLLLGREAHVGLAAVNGPDAVVVSGERGHVAAIEQILRDRGRKSRYLRVSHAFHSPLMEPVLEEFAEAVAGLTFRAPTTPLVSNLTGAPVDDRTMATPAYWVRHVREAVRFGDGIRALGKLGTGSFLEVGPDGVLTAMARACVTAAPEPGHRGEQGADADAHTALLLPALRRGRDEARSLTEAVARLHLHGVPMDWTSVLGGDVSRVPLPTYAFQRESHWLPSGEAHPRPADDTESGTGRTEASPPRPHDVLHLVRSHAAAVLGHSRAERIDPDRAFRDLGFDSLTALELRDRLDTALGLRLPSSVLFDHPSPGALARFLQGDDTRRPEPGKTNGTRATEPGPDPDDEPIAIVGMACRFPGGVTSPEDLWRLLAAGEDAVSGFPTDRGWNVTDSATRRGGFLYDAGEFDAAFFGISPREALVMDPQQRLLLETSWEALERAGVSPGSLRGSDTAVYIGATAQDYGPRLHESDDDSGGYVLTGNTASVASGRIAYSLGLEGPAVTVDTACSSSLVALHLAVQALRRGECSLALAGGATVMPSPGMFVEFSRQGGLSEDGRCKAFAATADGTGWAEGVGVLLVERLSDARRLGHRVLAVVRGSAVNQDGASNGLTAPNGPSQQRVIRAALADAGLVPADVDVVEAHGTGTRLGDPIEAQALLATYGQGRAGGRPVVLGSVKSNIGHTQAAAGVAGVMKMVLALGRGVVPKTLHVDEPSAHVDWSAGEVELAVEAVPWSRGGRVRRAGVSSFGISGTNAHVIVEEAPAEPEPEPERGPGSVVGVVPWVVSGRDAGALREQAARLAAHVSGVSAVDVGWSLVATRSVFEHRAVMVGSELDAMAESLAGFAAGGVVPGVVSGVAPAEGRRVVFVFPGQGSQWVGMAAGLLDACPVFAEAVAECAAVLDPLTGWSLVEVLRGGGEAVLGRVDVVQPALWAVMVSLARTWRYYGVEPAAVVGHSQGEIAAACVAGGLSLADGARVVVLRSRAIARIAGGGGMVSVSLPAGRVRTMLEEFDGRVSVAAVNGPSSTVVSGDVQALDELLAGCEREGVRARRVPVDYASHSAQMDQLRDDLLEALATIVPTSANVPFFSTVTADWLDTTALDAGYWFTNLRETVRFQEAVEGLVAQGMGAFVECSPHPVLVPGITETLDTFDADAVALSSLRRDEGGLDRFLTSLAEAFVQGVPVDWSRAFEGASPRTVDLPTYPFQRQRYWLLDKAAQRERERLEDWRYHVEWRPVTTRPSARLSGVWAVAIPARLARDSLLVGAIDALERGGARAVPVVVDERDHDRQALVEALRNGLGDDDLAGVLSLLALDEAPHGDHPDVPVGMAASLALVQAMADAAAEVPVWFATRGAVAALPGESPERPRQALLWGLGRVVALEQPQIWGGLVDLPQHLDEDAGRRLVDVVGGLADEDQLAVRASSVLARRLVRTPGHRMSSQAGGREWSPSGTVLVTGGTGALGAHVARWLAGKGAEHLVLISRRGADAAGAAALRDSLTDMGVRVTLAACDAADRHALETLLDSLRTDPAQLTAVIHAAGALDDGMTTVLTPEQMNNALRAKVTATVNLHELTRDLDLSAFVLFSSISATLGIPGQANYAPGNSFLDAFAEWRRAQGLVATSIAWGPWSGGTGMAHEGSVGERLQRHGVLAMEPAAAIAALDHTLASDETAVAVADIDWSRFFLAYTALRARPLIGEIPEARRMLESGSGPGDLEPDRAEPELAVRLAGLTAVEQERLLVQLVREQAAVVLGHSGAEAVAPDRAFKDLGFDSLTSVELRNRLNTATGLRLPVTAVFDYARPAALAGHLRSRLIDDDGDHGALPGVEKHAIDEPIAIVGMACRFPGGIASPEDLWDVLTAGEDVVSGLPQNRGWDLGRLYDPDPDRAGTSYMREGAFLHEAGEFDAAFFGISPREALAMDPQQRLLLETSWEALERAGITPSKLAGSPTGVFFGMSNQDYAAQAGDVPSELEGYLLTGSISSVASGRVAYTFGLEGPAVTVDTACSSSLVALHLAVQGLRRGECSLALVGGVTVMSSPVTLTTFSRQRGLSVDGRCKAFAASADGFGAAEGVGVLLVERLSDARRLGHRVLAVVRGSAVNQDGASNGLAAPNGPSQQRVIRAALADAGLAPADVDVVEAHGTGTRLGDPIEAQALLATYGQGRTSGRPVWLGSVKSNIGHTQAAAGVAGVMKMVLALGRGVVPKTLHVDEPSPHVDWSAGEVELAVEAVPWSRGGRVRRAGVSSFGISGTNAHVIVEEAPAEPSVEEGPGSVVGVVPWVVSGRDAGALRAQAARLAAHVSSTGAGVVDVGWSLVATRSVFEHRAVMVGTDLDSMAGSLAGFAAGGVVPGVVSGVAPAEGRRVVFVFPGQGSQWVGMAAGLLDACPVFAEAVAECAAVLDRLTGWSLVEVLRGGEAVLGRVDVVQPALWAVMVSLARTWRYYGVEPAAVVGHSQGEIAAACVAGGLSLADGARVVVLRSRAIARIAGGGGMVSVGLSAERVRTMLDTYGGRVSVAAVNGPSSTVVSGDAQALDELLAGCEREGVRARRVPVDYASHSAQMDQLRDELLEALADVTPQDSSVPFFSTVTADWLDTTALDAGYWFTNLRETVRFQEAVEGLVAQGMGAFVECSPHPVLVPGITETLDTFDADAVALSSLRRDEGGLDRFLTSLAEAFVQGVPVDWTHAFEGGRPRFVDLPTYAFQRQRYWLHEEPLQEPVDEAWDAEFWSVVERGDATAVSDLLSTDAEALHTVLPALSSWRRRRVEHRRLQDWRYRVEWKPFPAALDEVLGGGWLFVVPRGLADDGVVARVVAAVTARGGEVSVVELDPTRPDRRAYAEAVAGRGVSGVVSFLSWDDRRHSEHSVVPAGLAASLVLAQALVDLGRVGEGPRLWLVTRGAVVAGPSDAGVVIDPVQAQVWGFGRVLGLEHPELWGGLVDLPVGVDEEVCRRFVGVVASAGFEDQVAVRGSGVWVRRLVRAVVDGGGGGWRPRGTVLVTGGLGGLGAHTARWLVGGGADHVVLVSRRGGSAPGAGDLVRELEGLGGARVSVRACDVADRVALRALLSDLGEPVTAVFHAAGVPQSTPLAEISVQEAADVMAAKVAGAVNLGELVDPCGLEAFVLFSSNAGVWGSGGQAVYAAANAFLDALAVRRRGVGLPATSVAWGMWAGEGMASVGGAARELSRRGVRAMDPERAVAVMADAVGRGEAFVAVADVDWERFVTGFASARPRPLISDLPEVRAVVEGQVQGRGQGLGLVGEEESSGWLKRLSGLSRVRQEEELVELVRAQAAVVLGHGSAQDVPAERAFKELGFDSLTAVELRNGLAAATGIRLPATMAFDHPTATAIARFLQSELVGSDDPLTLMRSAIDQLETGLALLESDEEARSEITKRLNILLPRFGSGGSSRGREAGQDAGEHQDVEDATIDELFEVLDNELGNS</sequence>
<dbReference type="Pfam" id="PF16197">
    <property type="entry name" value="KAsynt_C_assoc"/>
    <property type="match status" value="3"/>
</dbReference>
<dbReference type="Gene3D" id="1.10.1200.10">
    <property type="entry name" value="ACP-like"/>
    <property type="match status" value="3"/>
</dbReference>
<dbReference type="InterPro" id="IPR009081">
    <property type="entry name" value="PP-bd_ACP"/>
</dbReference>
<dbReference type="InterPro" id="IPR020806">
    <property type="entry name" value="PKS_PP-bd"/>
</dbReference>
<keyword evidence="5" id="KW-0511">Multifunctional enzyme</keyword>
<dbReference type="NCBIfam" id="NF045894">
    <property type="entry name" value="PKS_plus_SDR"/>
    <property type="match status" value="1"/>
</dbReference>
<evidence type="ECO:0000256" key="1">
    <source>
        <dbReference type="ARBA" id="ARBA00022450"/>
    </source>
</evidence>
<feature type="domain" description="Ketosynthase family 3 (KS3)" evidence="9">
    <location>
        <begin position="9"/>
        <end position="426"/>
    </location>
</feature>
<dbReference type="SUPFAM" id="SSF53901">
    <property type="entry name" value="Thiolase-like"/>
    <property type="match status" value="3"/>
</dbReference>
<evidence type="ECO:0000313" key="10">
    <source>
        <dbReference type="EMBL" id="AAF82408.1"/>
    </source>
</evidence>
<dbReference type="InterPro" id="IPR020841">
    <property type="entry name" value="PKS_Beta-ketoAc_synthase_dom"/>
</dbReference>
<evidence type="ECO:0000256" key="4">
    <source>
        <dbReference type="ARBA" id="ARBA00023194"/>
    </source>
</evidence>